<feature type="compositionally biased region" description="Basic and acidic residues" evidence="1">
    <location>
        <begin position="668"/>
        <end position="680"/>
    </location>
</feature>
<feature type="region of interest" description="Disordered" evidence="1">
    <location>
        <begin position="626"/>
        <end position="680"/>
    </location>
</feature>
<dbReference type="OrthoDB" id="56501at2759"/>
<feature type="region of interest" description="Disordered" evidence="1">
    <location>
        <begin position="573"/>
        <end position="596"/>
    </location>
</feature>
<evidence type="ECO:0000313" key="2">
    <source>
        <dbReference type="EMBL" id="KAG7345171.1"/>
    </source>
</evidence>
<feature type="region of interest" description="Disordered" evidence="1">
    <location>
        <begin position="509"/>
        <end position="535"/>
    </location>
</feature>
<accession>A0A9K3KKT6</accession>
<comment type="caution">
    <text evidence="2">The sequence shown here is derived from an EMBL/GenBank/DDBJ whole genome shotgun (WGS) entry which is preliminary data.</text>
</comment>
<name>A0A9K3KKT6_9STRA</name>
<protein>
    <submittedName>
        <fullName evidence="2">Uncharacterized protein</fullName>
    </submittedName>
</protein>
<dbReference type="AlphaFoldDB" id="A0A9K3KKT6"/>
<reference evidence="2" key="1">
    <citation type="journal article" date="2021" name="Sci. Rep.">
        <title>Diploid genomic architecture of Nitzschia inconspicua, an elite biomass production diatom.</title>
        <authorList>
            <person name="Oliver A."/>
            <person name="Podell S."/>
            <person name="Pinowska A."/>
            <person name="Traller J.C."/>
            <person name="Smith S.R."/>
            <person name="McClure R."/>
            <person name="Beliaev A."/>
            <person name="Bohutskyi P."/>
            <person name="Hill E.A."/>
            <person name="Rabines A."/>
            <person name="Zheng H."/>
            <person name="Allen L.Z."/>
            <person name="Kuo A."/>
            <person name="Grigoriev I.V."/>
            <person name="Allen A.E."/>
            <person name="Hazlebeck D."/>
            <person name="Allen E.E."/>
        </authorList>
    </citation>
    <scope>NUCLEOTIDE SEQUENCE</scope>
    <source>
        <strain evidence="2">Hildebrandi</strain>
    </source>
</reference>
<feature type="compositionally biased region" description="Polar residues" evidence="1">
    <location>
        <begin position="628"/>
        <end position="664"/>
    </location>
</feature>
<feature type="region of interest" description="Disordered" evidence="1">
    <location>
        <begin position="318"/>
        <end position="348"/>
    </location>
</feature>
<dbReference type="EMBL" id="JAGRRH010000022">
    <property type="protein sequence ID" value="KAG7345171.1"/>
    <property type="molecule type" value="Genomic_DNA"/>
</dbReference>
<feature type="compositionally biased region" description="Basic and acidic residues" evidence="1">
    <location>
        <begin position="1016"/>
        <end position="1057"/>
    </location>
</feature>
<reference evidence="2" key="2">
    <citation type="submission" date="2021-04" db="EMBL/GenBank/DDBJ databases">
        <authorList>
            <person name="Podell S."/>
        </authorList>
    </citation>
    <scope>NUCLEOTIDE SEQUENCE</scope>
    <source>
        <strain evidence="2">Hildebrandi</strain>
    </source>
</reference>
<feature type="region of interest" description="Disordered" evidence="1">
    <location>
        <begin position="977"/>
        <end position="1057"/>
    </location>
</feature>
<feature type="compositionally biased region" description="Basic and acidic residues" evidence="1">
    <location>
        <begin position="981"/>
        <end position="1009"/>
    </location>
</feature>
<evidence type="ECO:0000313" key="3">
    <source>
        <dbReference type="Proteomes" id="UP000693970"/>
    </source>
</evidence>
<feature type="compositionally biased region" description="Basic and acidic residues" evidence="1">
    <location>
        <begin position="339"/>
        <end position="348"/>
    </location>
</feature>
<proteinExistence type="predicted"/>
<organism evidence="2 3">
    <name type="scientific">Nitzschia inconspicua</name>
    <dbReference type="NCBI Taxonomy" id="303405"/>
    <lineage>
        <taxon>Eukaryota</taxon>
        <taxon>Sar</taxon>
        <taxon>Stramenopiles</taxon>
        <taxon>Ochrophyta</taxon>
        <taxon>Bacillariophyta</taxon>
        <taxon>Bacillariophyceae</taxon>
        <taxon>Bacillariophycidae</taxon>
        <taxon>Bacillariales</taxon>
        <taxon>Bacillariaceae</taxon>
        <taxon>Nitzschia</taxon>
    </lineage>
</organism>
<evidence type="ECO:0000256" key="1">
    <source>
        <dbReference type="SAM" id="MobiDB-lite"/>
    </source>
</evidence>
<gene>
    <name evidence="2" type="ORF">IV203_032702</name>
</gene>
<dbReference type="Proteomes" id="UP000693970">
    <property type="component" value="Unassembled WGS sequence"/>
</dbReference>
<feature type="compositionally biased region" description="Basic and acidic residues" evidence="1">
    <location>
        <begin position="318"/>
        <end position="332"/>
    </location>
</feature>
<keyword evidence="3" id="KW-1185">Reference proteome</keyword>
<sequence length="1057" mass="119093">MKPFDNGNRLFNLRQQHRSCRHGFRRFSTSLLLTLVSVTLLVSSVNKVPFLFVNALIFNKRVPVVDQWRVLGDGKLTGVVKGHPVIPDGDKITTSPLSNPDFATQAGVTVTTLSGSQYKLETPQASYVAQLRRKQQQNRIVKGVAASQKRGTKAVTKDMDLRAALVSRNEERREKKNGALPMVPILGSLAVVAGVAFNPLKPPSSEITSSPAASSSRNNNVATVFEKVKFPDVSLNKPLIPIPLFDDKEQGVDEKAKAAERAKVEAKQKAIVDKQQTEEQRKGVAQELKIREEEENENLRFEQKLRDQLQEQELLAKKDEEEQSKRQNESKEQNQSVEELARKQEQERLAKVEQQRKKVLELLRIQEEQRARQLALIEQQREEAQRKAAALQEKEQLKQRELELAAQRQKEAEEESAKRYIEMTQKAAAAAAKAQQEKQLLLQKQQQRQQESRALELAAKQQKQAEKERIAIEKKLESELFWGKIKAGVTGIAITGATAFAGVQFLQGSSKTQEENTRKTKSSSSGGTAPFGGKISDAVAGDQAAISTRKNDKLIKEIDSVLENVQGILAEVQDTINPKQEASRKPVPPKTQPTDEMLSNLAFNETETKEEVMLREDISPSFLVEANAESSEGKPNQKNGSSGNDASTPENKIHSTSMQENSLTVSSKSEKVAKAKALEDARNKAAEEAWLMSEKERSSAQPSDEEIKAQALEDARCLAAEEAELGILLEVEKAKAIEEAQQLVQEAVVNEVRQQRNQDFIINQGALKMSQLRLLDILDTTKEQLDKAEIARLEQLIEEKQRIEMDQISKHPLEDPEMGNIELEQEQARQGDNQTRIEIDVQTREDEGVGLSVEMVKAKALEEARTMATRDAMLQAEQDKIVEAQKAKAIWEAQQLAQEAARDEIRLLRNQDLIKSRGALKISQMRLLDVLDATKQQLDLVEIARLEQLIEAKQQAKLKKERAVALLEAERKKIASKRKRQESQLDEQERHQGSASEEKRFRKAEEQRRQAITLAEEDKEKLRALEKEKTEQEAKTEKKDVSSERNRLEMLEQKKTL</sequence>